<proteinExistence type="predicted"/>
<protein>
    <submittedName>
        <fullName evidence="1">Uncharacterized protein</fullName>
    </submittedName>
</protein>
<keyword evidence="2" id="KW-1185">Reference proteome</keyword>
<organism evidence="1 2">
    <name type="scientific">Halopseudomonas oceani</name>
    <dbReference type="NCBI Taxonomy" id="1708783"/>
    <lineage>
        <taxon>Bacteria</taxon>
        <taxon>Pseudomonadati</taxon>
        <taxon>Pseudomonadota</taxon>
        <taxon>Gammaproteobacteria</taxon>
        <taxon>Pseudomonadales</taxon>
        <taxon>Pseudomonadaceae</taxon>
        <taxon>Halopseudomonas</taxon>
    </lineage>
</organism>
<gene>
    <name evidence="1" type="ORF">C1949_08005</name>
</gene>
<dbReference type="OrthoDB" id="9786422at2"/>
<dbReference type="AlphaFoldDB" id="A0A2P4EWK2"/>
<evidence type="ECO:0000313" key="2">
    <source>
        <dbReference type="Proteomes" id="UP000243451"/>
    </source>
</evidence>
<accession>A0A2P4EWK2</accession>
<dbReference type="Proteomes" id="UP000243451">
    <property type="component" value="Unassembled WGS sequence"/>
</dbReference>
<sequence>MLSVNQFVSQPQDRLFNTEAFFRLHAPDNACFFQWVLKGRAVMCLHASEVNPGCWRSPRRGTYGGVSFFADVSVQELEAFLVAVLEYLHRQGVERLEILLPPMAHAEERAAEQFFVLRSLGFTESLCDANYAIDVDTRPLLEHLNYANRKRLNKCQREGFAARMAEPTELPAIYQVIARNRLGKGYPMTMTLAQLTQMQVLFPEQVQLFACHAAQQMVASAVCLRVSPEVLYVFYWGDEAAFSQFSPITLLASAIYEYCQQQAIALLDIGTASADGQANHGLIRFKRGLGCEASLKFRLEKTLES</sequence>
<dbReference type="SUPFAM" id="SSF55729">
    <property type="entry name" value="Acyl-CoA N-acyltransferases (Nat)"/>
    <property type="match status" value="1"/>
</dbReference>
<reference evidence="1 2" key="1">
    <citation type="submission" date="2018-01" db="EMBL/GenBank/DDBJ databases">
        <title>Draft genome of the type strain Pseudomonas oceani DSM 100277 isolated from the deep water in Okinawa trough, northwestern Pacific Ocean.</title>
        <authorList>
            <person name="Gomila M."/>
            <person name="Mulet M."/>
            <person name="Garcia-Valdes E."/>
            <person name="Lalucat J."/>
        </authorList>
    </citation>
    <scope>NUCLEOTIDE SEQUENCE [LARGE SCALE GENOMIC DNA]</scope>
    <source>
        <strain evidence="1 2">DSM 100277</strain>
    </source>
</reference>
<evidence type="ECO:0000313" key="1">
    <source>
        <dbReference type="EMBL" id="POB04351.1"/>
    </source>
</evidence>
<dbReference type="Gene3D" id="3.40.630.30">
    <property type="match status" value="1"/>
</dbReference>
<comment type="caution">
    <text evidence="1">The sequence shown here is derived from an EMBL/GenBank/DDBJ whole genome shotgun (WGS) entry which is preliminary data.</text>
</comment>
<dbReference type="RefSeq" id="WP_104737952.1">
    <property type="nucleotide sequence ID" value="NZ_BMHR01000001.1"/>
</dbReference>
<dbReference type="EMBL" id="PPSK01000005">
    <property type="protein sequence ID" value="POB04351.1"/>
    <property type="molecule type" value="Genomic_DNA"/>
</dbReference>
<dbReference type="InterPro" id="IPR016181">
    <property type="entry name" value="Acyl_CoA_acyltransferase"/>
</dbReference>
<name>A0A2P4EWK2_9GAMM</name>